<dbReference type="RefSeq" id="XP_031851848.1">
    <property type="nucleotide sequence ID" value="XM_031995957.1"/>
</dbReference>
<protein>
    <recommendedName>
        <fullName evidence="6">Prefoldin subunit 2</fullName>
    </recommendedName>
</protein>
<evidence type="ECO:0000256" key="2">
    <source>
        <dbReference type="ARBA" id="ARBA00023186"/>
    </source>
</evidence>
<dbReference type="Proteomes" id="UP000398389">
    <property type="component" value="Unassembled WGS sequence"/>
</dbReference>
<dbReference type="OrthoDB" id="29646at2759"/>
<dbReference type="GeneID" id="43580057"/>
<gene>
    <name evidence="4" type="ORF">SAPINGB_P001234</name>
</gene>
<dbReference type="GO" id="GO:0006457">
    <property type="term" value="P:protein folding"/>
    <property type="evidence" value="ECO:0007669"/>
    <property type="project" value="InterPro"/>
</dbReference>
<dbReference type="CDD" id="cd23163">
    <property type="entry name" value="Prefoldin_2"/>
    <property type="match status" value="1"/>
</dbReference>
<dbReference type="GO" id="GO:0016272">
    <property type="term" value="C:prefoldin complex"/>
    <property type="evidence" value="ECO:0007669"/>
    <property type="project" value="InterPro"/>
</dbReference>
<keyword evidence="2" id="KW-0143">Chaperone</keyword>
<evidence type="ECO:0008006" key="6">
    <source>
        <dbReference type="Google" id="ProtNLM"/>
    </source>
</evidence>
<dbReference type="Gene3D" id="1.10.287.370">
    <property type="match status" value="1"/>
</dbReference>
<reference evidence="4 5" key="1">
    <citation type="submission" date="2019-09" db="EMBL/GenBank/DDBJ databases">
        <authorList>
            <person name="Brejova B."/>
        </authorList>
    </citation>
    <scope>NUCLEOTIDE SEQUENCE [LARGE SCALE GENOMIC DNA]</scope>
</reference>
<feature type="region of interest" description="Disordered" evidence="3">
    <location>
        <begin position="1"/>
        <end position="20"/>
    </location>
</feature>
<dbReference type="AlphaFoldDB" id="A0A5E8B4P1"/>
<sequence>MSSKQEVAAPSRPSNAELQEQYNTFKESIAQLSSKIGELEADLDEHKIVLETLKTMPSDRKCFRMIGESLVESTVKDVSPNLQTNSVQLQTVIGTLNKQLEQTKDELKKWQIKYKVQIVPTH</sequence>
<evidence type="ECO:0000313" key="4">
    <source>
        <dbReference type="EMBL" id="VVT46480.1"/>
    </source>
</evidence>
<dbReference type="GO" id="GO:0051082">
    <property type="term" value="F:unfolded protein binding"/>
    <property type="evidence" value="ECO:0007669"/>
    <property type="project" value="InterPro"/>
</dbReference>
<dbReference type="FunFam" id="1.10.287.370:FF:000002">
    <property type="entry name" value="Prefoldin subunit 2"/>
    <property type="match status" value="1"/>
</dbReference>
<evidence type="ECO:0000256" key="1">
    <source>
        <dbReference type="ARBA" id="ARBA00008045"/>
    </source>
</evidence>
<dbReference type="SUPFAM" id="SSF46579">
    <property type="entry name" value="Prefoldin"/>
    <property type="match status" value="1"/>
</dbReference>
<evidence type="ECO:0000256" key="3">
    <source>
        <dbReference type="SAM" id="MobiDB-lite"/>
    </source>
</evidence>
<accession>A0A5E8B4P1</accession>
<name>A0A5E8B4P1_9ASCO</name>
<proteinExistence type="inferred from homology"/>
<dbReference type="InterPro" id="IPR009053">
    <property type="entry name" value="Prefoldin"/>
</dbReference>
<evidence type="ECO:0000313" key="5">
    <source>
        <dbReference type="Proteomes" id="UP000398389"/>
    </source>
</evidence>
<dbReference type="EMBL" id="CABVLU010000001">
    <property type="protein sequence ID" value="VVT46480.1"/>
    <property type="molecule type" value="Genomic_DNA"/>
</dbReference>
<dbReference type="PANTHER" id="PTHR13303">
    <property type="entry name" value="PREFOLDIN SUBUNIT 2"/>
    <property type="match status" value="1"/>
</dbReference>
<dbReference type="Pfam" id="PF01920">
    <property type="entry name" value="Prefoldin_2"/>
    <property type="match status" value="1"/>
</dbReference>
<dbReference type="InterPro" id="IPR002777">
    <property type="entry name" value="PFD_beta-like"/>
</dbReference>
<comment type="similarity">
    <text evidence="1">Belongs to the prefoldin subunit beta family.</text>
</comment>
<dbReference type="InterPro" id="IPR027235">
    <property type="entry name" value="PFD2"/>
</dbReference>
<organism evidence="4 5">
    <name type="scientific">Magnusiomyces paraingens</name>
    <dbReference type="NCBI Taxonomy" id="2606893"/>
    <lineage>
        <taxon>Eukaryota</taxon>
        <taxon>Fungi</taxon>
        <taxon>Dikarya</taxon>
        <taxon>Ascomycota</taxon>
        <taxon>Saccharomycotina</taxon>
        <taxon>Dipodascomycetes</taxon>
        <taxon>Dipodascales</taxon>
        <taxon>Dipodascaceae</taxon>
        <taxon>Magnusiomyces</taxon>
    </lineage>
</organism>
<keyword evidence="5" id="KW-1185">Reference proteome</keyword>